<keyword evidence="4 6" id="KW-0472">Membrane</keyword>
<dbReference type="Pfam" id="PF12632">
    <property type="entry name" value="Vezatin"/>
    <property type="match status" value="1"/>
</dbReference>
<evidence type="ECO:0000256" key="3">
    <source>
        <dbReference type="ARBA" id="ARBA00022989"/>
    </source>
</evidence>
<reference evidence="8" key="1">
    <citation type="journal article" date="2011" name="PLoS Biol.">
        <title>Gene gain and loss during evolution of obligate parasitism in the white rust pathogen of Arabidopsis thaliana.</title>
        <authorList>
            <person name="Kemen E."/>
            <person name="Gardiner A."/>
            <person name="Schultz-Larsen T."/>
            <person name="Kemen A.C."/>
            <person name="Balmuth A.L."/>
            <person name="Robert-Seilaniantz A."/>
            <person name="Bailey K."/>
            <person name="Holub E."/>
            <person name="Studholme D.J."/>
            <person name="Maclean D."/>
            <person name="Jones J.D."/>
        </authorList>
    </citation>
    <scope>NUCLEOTIDE SEQUENCE</scope>
</reference>
<dbReference type="AlphaFoldDB" id="F0X0P4"/>
<feature type="domain" description="Myosin-binding" evidence="7">
    <location>
        <begin position="174"/>
        <end position="254"/>
    </location>
</feature>
<accession>F0X0P4</accession>
<keyword evidence="2 6" id="KW-0812">Transmembrane</keyword>
<sequence>MRVIVSRESQLHRYLAESEIEPQRCKQTEALPHAPEKAALREHPTRQITLLTTYLRRFWQTVQSLLLLSATEAVISEFESESLRFGSSFRDDIKFAILHTDHLSSPFLNAFSILQEPLSIRMILARDHKQLVWSQIASIIRNTPHKSSVPRKLAFSTSILCMIVLGARSLPFAKVSCAIAIGFIAVEFFTFWALRFRFKSQLRRFLGSLEAFQQSFKAIKSKYTETLSTIKRIEVVSRGHRLGSLLPPVGRMEQVEYDAQSTQPNTAPFFAFRCASMRCQLGDINEAIAQWINFISSQTMPYREKSIVMERNDHLEHPSLLIAALEKRYSIGSQLMEASLYRSLVNFVVDSIRILVSGDVRSNSWIDRFEAQMNRLELVTKEMREWHMRLEVSLSLVQGSTSTKSISEIENPSIQHEMESSDTRTLDQVQMALNTLNALVWSCRSALSCQQEGKDLELVRLGKQMHVVASEMQSALDVFTMQLEPKSESKPFVQQPTLSKIATKESNANIQAHRSEEENTERYLMVFQGTSLGHDTFDLEQNKEEKSLATENASRSMYHQELKDILTSRLKLSAKEVRVKDLDQVETKKNKQKRSIHFDPMSSTTRKERSIDKEMQQELANILSTRR</sequence>
<dbReference type="InterPro" id="IPR026859">
    <property type="entry name" value="Myosin-bd"/>
</dbReference>
<comment type="subcellular location">
    <subcellularLocation>
        <location evidence="1">Endomembrane system</location>
    </subcellularLocation>
</comment>
<dbReference type="GO" id="GO:0012505">
    <property type="term" value="C:endomembrane system"/>
    <property type="evidence" value="ECO:0007669"/>
    <property type="project" value="UniProtKB-SubCell"/>
</dbReference>
<gene>
    <name evidence="8" type="primary">AlNc14C511G11991</name>
    <name evidence="8" type="ORF">ALNC14_134820</name>
</gene>
<keyword evidence="3 6" id="KW-1133">Transmembrane helix</keyword>
<evidence type="ECO:0000256" key="6">
    <source>
        <dbReference type="SAM" id="Phobius"/>
    </source>
</evidence>
<evidence type="ECO:0000256" key="2">
    <source>
        <dbReference type="ARBA" id="ARBA00022692"/>
    </source>
</evidence>
<feature type="transmembrane region" description="Helical" evidence="6">
    <location>
        <begin position="173"/>
        <end position="194"/>
    </location>
</feature>
<evidence type="ECO:0000256" key="4">
    <source>
        <dbReference type="ARBA" id="ARBA00023136"/>
    </source>
</evidence>
<dbReference type="HOGENOM" id="CLU_429248_0_0_1"/>
<feature type="compositionally biased region" description="Basic and acidic residues" evidence="5">
    <location>
        <begin position="605"/>
        <end position="616"/>
    </location>
</feature>
<feature type="compositionally biased region" description="Polar residues" evidence="5">
    <location>
        <begin position="618"/>
        <end position="627"/>
    </location>
</feature>
<proteinExistence type="predicted"/>
<protein>
    <submittedName>
        <fullName evidence="8">AlNc14C511G11991 protein</fullName>
    </submittedName>
</protein>
<dbReference type="GO" id="GO:0017022">
    <property type="term" value="F:myosin binding"/>
    <property type="evidence" value="ECO:0007669"/>
    <property type="project" value="InterPro"/>
</dbReference>
<feature type="region of interest" description="Disordered" evidence="5">
    <location>
        <begin position="585"/>
        <end position="627"/>
    </location>
</feature>
<dbReference type="EMBL" id="FR824546">
    <property type="protein sequence ID" value="CCA27338.1"/>
    <property type="molecule type" value="Genomic_DNA"/>
</dbReference>
<evidence type="ECO:0000313" key="8">
    <source>
        <dbReference type="EMBL" id="CCA27338.1"/>
    </source>
</evidence>
<evidence type="ECO:0000259" key="7">
    <source>
        <dbReference type="Pfam" id="PF12632"/>
    </source>
</evidence>
<evidence type="ECO:0000256" key="5">
    <source>
        <dbReference type="SAM" id="MobiDB-lite"/>
    </source>
</evidence>
<name>F0X0P4_9STRA</name>
<reference evidence="8" key="2">
    <citation type="submission" date="2011-02" db="EMBL/GenBank/DDBJ databases">
        <authorList>
            <person name="MacLean D."/>
        </authorList>
    </citation>
    <scope>NUCLEOTIDE SEQUENCE</scope>
</reference>
<evidence type="ECO:0000256" key="1">
    <source>
        <dbReference type="ARBA" id="ARBA00004308"/>
    </source>
</evidence>
<organism evidence="8">
    <name type="scientific">Albugo laibachii Nc14</name>
    <dbReference type="NCBI Taxonomy" id="890382"/>
    <lineage>
        <taxon>Eukaryota</taxon>
        <taxon>Sar</taxon>
        <taxon>Stramenopiles</taxon>
        <taxon>Oomycota</taxon>
        <taxon>Peronosporomycetes</taxon>
        <taxon>Albuginales</taxon>
        <taxon>Albuginaceae</taxon>
        <taxon>Albugo</taxon>
    </lineage>
</organism>